<organism evidence="1 2">
    <name type="scientific">Octopus vulgaris</name>
    <name type="common">Common octopus</name>
    <dbReference type="NCBI Taxonomy" id="6645"/>
    <lineage>
        <taxon>Eukaryota</taxon>
        <taxon>Metazoa</taxon>
        <taxon>Spiralia</taxon>
        <taxon>Lophotrochozoa</taxon>
        <taxon>Mollusca</taxon>
        <taxon>Cephalopoda</taxon>
        <taxon>Coleoidea</taxon>
        <taxon>Octopodiformes</taxon>
        <taxon>Octopoda</taxon>
        <taxon>Incirrata</taxon>
        <taxon>Octopodidae</taxon>
        <taxon>Octopus</taxon>
    </lineage>
</organism>
<reference evidence="1" key="1">
    <citation type="submission" date="2023-08" db="EMBL/GenBank/DDBJ databases">
        <authorList>
            <person name="Alioto T."/>
            <person name="Alioto T."/>
            <person name="Gomez Garrido J."/>
        </authorList>
    </citation>
    <scope>NUCLEOTIDE SEQUENCE</scope>
</reference>
<dbReference type="EMBL" id="OX597833">
    <property type="protein sequence ID" value="CAI9737455.1"/>
    <property type="molecule type" value="Genomic_DNA"/>
</dbReference>
<sequence length="73" mass="8065">MFDTKAIRPTPIFLQVRIELLMTRITDFLLPSSAVAVETISCVEHVPAEGVFVVSSATSTGPRHCQPFVQQLH</sequence>
<accession>A0AA36BN59</accession>
<dbReference type="AlphaFoldDB" id="A0AA36BN59"/>
<evidence type="ECO:0000313" key="1">
    <source>
        <dbReference type="EMBL" id="CAI9737455.1"/>
    </source>
</evidence>
<name>A0AA36BN59_OCTVU</name>
<dbReference type="Proteomes" id="UP001162480">
    <property type="component" value="Chromosome 20"/>
</dbReference>
<evidence type="ECO:0000313" key="2">
    <source>
        <dbReference type="Proteomes" id="UP001162480"/>
    </source>
</evidence>
<protein>
    <submittedName>
        <fullName evidence="1">Uncharacterized protein</fullName>
    </submittedName>
</protein>
<gene>
    <name evidence="1" type="ORF">OCTVUL_1B019638</name>
</gene>
<proteinExistence type="predicted"/>
<keyword evidence="2" id="KW-1185">Reference proteome</keyword>